<dbReference type="OrthoDB" id="1896086at2759"/>
<protein>
    <submittedName>
        <fullName evidence="1">Uncharacterized protein</fullName>
    </submittedName>
</protein>
<name>A0A5N7CPR1_PETAA</name>
<proteinExistence type="predicted"/>
<dbReference type="Proteomes" id="UP000326877">
    <property type="component" value="Unassembled WGS sequence"/>
</dbReference>
<sequence length="565" mass="60625">MLPPHIIKGDLITVQYGLPPLKTLLLLEFLSGKLSVTTCSNGIGTVRNTFHQNEMPRWRCDLFHPLPTNTTVPTNSSPRSIHLGLTGGDVGYTEQWEQIRTTVGKLVPTLKDQSRWTDIPYKALDNPDENLDYPSGTAGENLFKYDPAHKIGKARRSITRRYRLRTRRRRTIVTSANGNNDYFIVGDLSQYITDGVPTPPLTGSTIEITAVGDPAENGLLVYLSPDMETSLKSTMDSNCTTKVNTGCYQAVMDVLEGANKVLQSRSLEQRGLEELVIWASGILISGLLFPLIYEGDHVVPVPIKPPPKQLEDSIPIETATAIVVVTDNITPQTTVTVPPEQDKVTGSPAMITTFASAGNGTSAGDVGIELDPAVAAHLQALLAGSDTSNCDLSDDFFNSIRVRQLDLSNIICGAETILTDGIGRGGYPDCLLMNPAASLNLTITGTRLHGLAFGAFTISWVYFNNGSITTNNVVSSALQRGAECGVFAWAPQFDCTTVTSCDAQPALTTTVTTTKAASGPSPTGDSSGGKGQQIAVASYINPLADPAAWDRLIEYPVEKMPISPG</sequence>
<dbReference type="AlphaFoldDB" id="A0A5N7CPR1"/>
<gene>
    <name evidence="1" type="ORF">BDV23DRAFT_178563</name>
</gene>
<organism evidence="1">
    <name type="scientific">Petromyces alliaceus</name>
    <name type="common">Aspergillus alliaceus</name>
    <dbReference type="NCBI Taxonomy" id="209559"/>
    <lineage>
        <taxon>Eukaryota</taxon>
        <taxon>Fungi</taxon>
        <taxon>Dikarya</taxon>
        <taxon>Ascomycota</taxon>
        <taxon>Pezizomycotina</taxon>
        <taxon>Eurotiomycetes</taxon>
        <taxon>Eurotiomycetidae</taxon>
        <taxon>Eurotiales</taxon>
        <taxon>Aspergillaceae</taxon>
        <taxon>Aspergillus</taxon>
        <taxon>Aspergillus subgen. Circumdati</taxon>
    </lineage>
</organism>
<evidence type="ECO:0000313" key="1">
    <source>
        <dbReference type="EMBL" id="KAE8395513.1"/>
    </source>
</evidence>
<accession>A0A5N7CPR1</accession>
<reference evidence="1" key="1">
    <citation type="submission" date="2019-04" db="EMBL/GenBank/DDBJ databases">
        <title>Friends and foes A comparative genomics studyof 23 Aspergillus species from section Flavi.</title>
        <authorList>
            <consortium name="DOE Joint Genome Institute"/>
            <person name="Kjaerbolling I."/>
            <person name="Vesth T."/>
            <person name="Frisvad J.C."/>
            <person name="Nybo J.L."/>
            <person name="Theobald S."/>
            <person name="Kildgaard S."/>
            <person name="Isbrandt T."/>
            <person name="Kuo A."/>
            <person name="Sato A."/>
            <person name="Lyhne E.K."/>
            <person name="Kogle M.E."/>
            <person name="Wiebenga A."/>
            <person name="Kun R.S."/>
            <person name="Lubbers R.J."/>
            <person name="Makela M.R."/>
            <person name="Barry K."/>
            <person name="Chovatia M."/>
            <person name="Clum A."/>
            <person name="Daum C."/>
            <person name="Haridas S."/>
            <person name="He G."/>
            <person name="LaButti K."/>
            <person name="Lipzen A."/>
            <person name="Mondo S."/>
            <person name="Riley R."/>
            <person name="Salamov A."/>
            <person name="Simmons B.A."/>
            <person name="Magnuson J.K."/>
            <person name="Henrissat B."/>
            <person name="Mortensen U.H."/>
            <person name="Larsen T.O."/>
            <person name="Devries R.P."/>
            <person name="Grigoriev I.V."/>
            <person name="Machida M."/>
            <person name="Baker S.E."/>
            <person name="Andersen M.R."/>
        </authorList>
    </citation>
    <scope>NUCLEOTIDE SEQUENCE [LARGE SCALE GENOMIC DNA]</scope>
    <source>
        <strain evidence="1">IBT 14317</strain>
    </source>
</reference>
<dbReference type="EMBL" id="ML735218">
    <property type="protein sequence ID" value="KAE8395513.1"/>
    <property type="molecule type" value="Genomic_DNA"/>
</dbReference>